<evidence type="ECO:0000256" key="1">
    <source>
        <dbReference type="SAM" id="MobiDB-lite"/>
    </source>
</evidence>
<dbReference type="EMBL" id="CP017819">
    <property type="protein sequence ID" value="APA10337.1"/>
    <property type="molecule type" value="Genomic_DNA"/>
</dbReference>
<accession>A0A1D9Q5X7</accession>
<feature type="region of interest" description="Disordered" evidence="1">
    <location>
        <begin position="48"/>
        <end position="83"/>
    </location>
</feature>
<dbReference type="AlphaFoldDB" id="A0A1D9Q5X7"/>
<evidence type="ECO:0000313" key="3">
    <source>
        <dbReference type="Proteomes" id="UP000177798"/>
    </source>
</evidence>
<sequence length="160" mass="17858">MNIFHNIGSGLTIIAVNLPSLWYYLAGVNPEHVLRTVRSVISLRSIRSGSQSSSKSANDFENKSGTGSGSKREQSLDTNSSSSYLTYSKGKTVEAYTMVDMAAQPEHQNNSSSHRQLTVSCLTTPYNARRSKYDEHNAKISPYLLIYRYKVLELRSVCQI</sequence>
<gene>
    <name evidence="2" type="ORF">sscle_06g051070</name>
</gene>
<proteinExistence type="predicted"/>
<dbReference type="VEuPathDB" id="FungiDB:sscle_06g051070"/>
<dbReference type="Proteomes" id="UP000177798">
    <property type="component" value="Chromosome 6"/>
</dbReference>
<protein>
    <submittedName>
        <fullName evidence="2">Uncharacterized protein</fullName>
    </submittedName>
</protein>
<name>A0A1D9Q5X7_SCLS1</name>
<dbReference type="OrthoDB" id="5393606at2759"/>
<organism evidence="2 3">
    <name type="scientific">Sclerotinia sclerotiorum (strain ATCC 18683 / 1980 / Ss-1)</name>
    <name type="common">White mold</name>
    <name type="synonym">Whetzelinia sclerotiorum</name>
    <dbReference type="NCBI Taxonomy" id="665079"/>
    <lineage>
        <taxon>Eukaryota</taxon>
        <taxon>Fungi</taxon>
        <taxon>Dikarya</taxon>
        <taxon>Ascomycota</taxon>
        <taxon>Pezizomycotina</taxon>
        <taxon>Leotiomycetes</taxon>
        <taxon>Helotiales</taxon>
        <taxon>Sclerotiniaceae</taxon>
        <taxon>Sclerotinia</taxon>
    </lineage>
</organism>
<reference evidence="3" key="1">
    <citation type="journal article" date="2017" name="Genome Biol. Evol.">
        <title>The complete genome sequence of the phytopathogenic fungus Sclerotinia sclerotiorum reveals insights into the genome architecture of broad host range pathogens.</title>
        <authorList>
            <person name="Derbyshire M."/>
            <person name="Denton-Giles M."/>
            <person name="Hegedus D."/>
            <person name="Seifbarghy S."/>
            <person name="Rollins J."/>
            <person name="van Kan J."/>
            <person name="Seidl M.F."/>
            <person name="Faino L."/>
            <person name="Mbengue M."/>
            <person name="Navaud O."/>
            <person name="Raffaele S."/>
            <person name="Hammond-Kosack K."/>
            <person name="Heard S."/>
            <person name="Oliver R."/>
        </authorList>
    </citation>
    <scope>NUCLEOTIDE SEQUENCE [LARGE SCALE GENOMIC DNA]</scope>
    <source>
        <strain evidence="3">ATCC 18683 / 1980 / Ss-1</strain>
    </source>
</reference>
<evidence type="ECO:0000313" key="2">
    <source>
        <dbReference type="EMBL" id="APA10337.1"/>
    </source>
</evidence>